<accession>A0A194V1M4</accession>
<dbReference type="InterPro" id="IPR015590">
    <property type="entry name" value="Aldehyde_DH_dom"/>
</dbReference>
<protein>
    <recommendedName>
        <fullName evidence="3">aldehyde dehydrogenase (NAD(+))</fullName>
        <ecNumber evidence="3">1.2.1.3</ecNumber>
    </recommendedName>
</protein>
<dbReference type="Pfam" id="PF00171">
    <property type="entry name" value="Aldedh"/>
    <property type="match status" value="1"/>
</dbReference>
<dbReference type="PANTHER" id="PTHR11699">
    <property type="entry name" value="ALDEHYDE DEHYDROGENASE-RELATED"/>
    <property type="match status" value="1"/>
</dbReference>
<dbReference type="EMBL" id="KN714704">
    <property type="protein sequence ID" value="KUI57814.1"/>
    <property type="molecule type" value="Genomic_DNA"/>
</dbReference>
<dbReference type="InterPro" id="IPR016161">
    <property type="entry name" value="Ald_DH/histidinol_DH"/>
</dbReference>
<dbReference type="Gene3D" id="3.40.309.10">
    <property type="entry name" value="Aldehyde Dehydrogenase, Chain A, domain 2"/>
    <property type="match status" value="1"/>
</dbReference>
<dbReference type="InterPro" id="IPR016162">
    <property type="entry name" value="Ald_DH_N"/>
</dbReference>
<keyword evidence="9" id="KW-1185">Reference proteome</keyword>
<evidence type="ECO:0000256" key="1">
    <source>
        <dbReference type="ARBA" id="ARBA00009986"/>
    </source>
</evidence>
<evidence type="ECO:0000256" key="6">
    <source>
        <dbReference type="RuleBase" id="RU003345"/>
    </source>
</evidence>
<keyword evidence="2 6" id="KW-0560">Oxidoreductase</keyword>
<gene>
    <name evidence="8" type="ORF">VP1G_05119</name>
</gene>
<dbReference type="OrthoDB" id="310895at2759"/>
<evidence type="ECO:0000256" key="2">
    <source>
        <dbReference type="ARBA" id="ARBA00023002"/>
    </source>
</evidence>
<evidence type="ECO:0000313" key="8">
    <source>
        <dbReference type="EMBL" id="KUI57814.1"/>
    </source>
</evidence>
<evidence type="ECO:0000256" key="4">
    <source>
        <dbReference type="ARBA" id="ARBA00049194"/>
    </source>
</evidence>
<name>A0A194V1M4_CYTMA</name>
<reference evidence="9" key="1">
    <citation type="submission" date="2014-12" db="EMBL/GenBank/DDBJ databases">
        <title>Genome Sequence of Valsa Canker Pathogens Uncovers a Specific Adaption of Colonization on Woody Bark.</title>
        <authorList>
            <person name="Yin Z."/>
            <person name="Liu H."/>
            <person name="Gao X."/>
            <person name="Li Z."/>
            <person name="Song N."/>
            <person name="Ke X."/>
            <person name="Dai Q."/>
            <person name="Wu Y."/>
            <person name="Sun Y."/>
            <person name="Xu J.-R."/>
            <person name="Kang Z.K."/>
            <person name="Wang L."/>
            <person name="Huang L."/>
        </authorList>
    </citation>
    <scope>NUCLEOTIDE SEQUENCE [LARGE SCALE GENOMIC DNA]</scope>
    <source>
        <strain evidence="9">SXYL134</strain>
    </source>
</reference>
<organism evidence="8 9">
    <name type="scientific">Cytospora mali</name>
    <name type="common">Apple Valsa canker fungus</name>
    <name type="synonym">Valsa mali</name>
    <dbReference type="NCBI Taxonomy" id="578113"/>
    <lineage>
        <taxon>Eukaryota</taxon>
        <taxon>Fungi</taxon>
        <taxon>Dikarya</taxon>
        <taxon>Ascomycota</taxon>
        <taxon>Pezizomycotina</taxon>
        <taxon>Sordariomycetes</taxon>
        <taxon>Sordariomycetidae</taxon>
        <taxon>Diaporthales</taxon>
        <taxon>Cytosporaceae</taxon>
        <taxon>Cytospora</taxon>
    </lineage>
</organism>
<dbReference type="FunFam" id="3.40.309.10:FF:000012">
    <property type="entry name" value="Betaine aldehyde dehydrogenase"/>
    <property type="match status" value="1"/>
</dbReference>
<dbReference type="PROSITE" id="PS00687">
    <property type="entry name" value="ALDEHYDE_DEHYDR_GLU"/>
    <property type="match status" value="1"/>
</dbReference>
<evidence type="ECO:0000256" key="5">
    <source>
        <dbReference type="PROSITE-ProRule" id="PRU10007"/>
    </source>
</evidence>
<dbReference type="GO" id="GO:0004029">
    <property type="term" value="F:aldehyde dehydrogenase (NAD+) activity"/>
    <property type="evidence" value="ECO:0007669"/>
    <property type="project" value="UniProtKB-EC"/>
</dbReference>
<sequence>MTINEPNGQKSNGTMPFRPRMLINGELVDASDKKTFALYNPATTEKLVDVPEASEDDTNAAVAAAKAAFPAWSEMDPAQRGSCLKKLASLIREHHDELALLEAQAMGKPVSQYIDAMAAVTHFDHYAEAWPQIQGLSSLNTPGHVSMTFRQPFGVVAVIIPWNVPLLFFGGKSAPALIAGNTVVLKSSEKAPLACARVAELIKEAGFPPGVFNILSGHGNLSGAVLSSHMDVRALSFTGSGRTGRLIQEAAARSNLKKVILELGGKSPALIFEDANLEKAVADTSFSIQNNSGQVCMANSRIYVHKSTASKFIETFQKKFASVRPGDPTKRETSHGPQADGIQYKQVMSYIEEGKNGGGNLSFGGKGNLDNMKGYFVDPTVFLDSPEGSRLMKEEIFGPVVNINTFETEEEAIRIANDTEFGLYAAVYTKNLDRALRVAKALESGYVGVNCTSPTTARDMPFGGYKSSGQGREGWLDSLDNFLEIKTVQIALESQSLRATKAKEFGHVL</sequence>
<dbReference type="SUPFAM" id="SSF53720">
    <property type="entry name" value="ALDH-like"/>
    <property type="match status" value="1"/>
</dbReference>
<comment type="similarity">
    <text evidence="1 6">Belongs to the aldehyde dehydrogenase family.</text>
</comment>
<dbReference type="InterPro" id="IPR016163">
    <property type="entry name" value="Ald_DH_C"/>
</dbReference>
<dbReference type="STRING" id="694573.A0A194V1M4"/>
<comment type="catalytic activity">
    <reaction evidence="4">
        <text>an aldehyde + NAD(+) + H2O = a carboxylate + NADH + 2 H(+)</text>
        <dbReference type="Rhea" id="RHEA:16185"/>
        <dbReference type="ChEBI" id="CHEBI:15377"/>
        <dbReference type="ChEBI" id="CHEBI:15378"/>
        <dbReference type="ChEBI" id="CHEBI:17478"/>
        <dbReference type="ChEBI" id="CHEBI:29067"/>
        <dbReference type="ChEBI" id="CHEBI:57540"/>
        <dbReference type="ChEBI" id="CHEBI:57945"/>
        <dbReference type="EC" id="1.2.1.3"/>
    </reaction>
</comment>
<evidence type="ECO:0000256" key="3">
    <source>
        <dbReference type="ARBA" id="ARBA00024226"/>
    </source>
</evidence>
<dbReference type="Proteomes" id="UP000078576">
    <property type="component" value="Unassembled WGS sequence"/>
</dbReference>
<dbReference type="EC" id="1.2.1.3" evidence="3"/>
<dbReference type="InterPro" id="IPR029510">
    <property type="entry name" value="Ald_DH_CS_GLU"/>
</dbReference>
<evidence type="ECO:0000259" key="7">
    <source>
        <dbReference type="Pfam" id="PF00171"/>
    </source>
</evidence>
<feature type="domain" description="Aldehyde dehydrogenase" evidence="7">
    <location>
        <begin position="30"/>
        <end position="488"/>
    </location>
</feature>
<evidence type="ECO:0000313" key="9">
    <source>
        <dbReference type="Proteomes" id="UP000078576"/>
    </source>
</evidence>
<dbReference type="AlphaFoldDB" id="A0A194V1M4"/>
<proteinExistence type="inferred from homology"/>
<dbReference type="Gene3D" id="3.40.605.10">
    <property type="entry name" value="Aldehyde Dehydrogenase, Chain A, domain 1"/>
    <property type="match status" value="1"/>
</dbReference>
<dbReference type="FunFam" id="3.40.605.10:FF:000001">
    <property type="entry name" value="Aldehyde dehydrogenase 1"/>
    <property type="match status" value="1"/>
</dbReference>
<feature type="active site" evidence="5">
    <location>
        <position position="262"/>
    </location>
</feature>